<dbReference type="InterPro" id="IPR043989">
    <property type="entry name" value="CCZ1/INTU/HSP4_longin_3"/>
</dbReference>
<evidence type="ECO:0000256" key="1">
    <source>
        <dbReference type="ARBA" id="ARBA00004496"/>
    </source>
</evidence>
<evidence type="ECO:0000259" key="10">
    <source>
        <dbReference type="Pfam" id="PF19033"/>
    </source>
</evidence>
<keyword evidence="6" id="KW-0970">Cilium biogenesis/degradation</keyword>
<reference evidence="11 12" key="1">
    <citation type="submission" date="2015-04" db="EMBL/GenBank/DDBJ databases">
        <title>Lasius niger genome sequencing.</title>
        <authorList>
            <person name="Konorov E.A."/>
            <person name="Nikitin M.A."/>
            <person name="Kirill M.V."/>
            <person name="Chang P."/>
        </authorList>
    </citation>
    <scope>NUCLEOTIDE SEQUENCE [LARGE SCALE GENOMIC DNA]</scope>
    <source>
        <tissue evidence="11">Whole</tissue>
    </source>
</reference>
<dbReference type="InterPro" id="IPR036034">
    <property type="entry name" value="PDZ_sf"/>
</dbReference>
<evidence type="ECO:0000256" key="5">
    <source>
        <dbReference type="ARBA" id="ARBA00022490"/>
    </source>
</evidence>
<dbReference type="GO" id="GO:0007399">
    <property type="term" value="P:nervous system development"/>
    <property type="evidence" value="ECO:0007669"/>
    <property type="project" value="TreeGrafter"/>
</dbReference>
<dbReference type="Pfam" id="PF19033">
    <property type="entry name" value="Intu_longin_3"/>
    <property type="match status" value="1"/>
</dbReference>
<proteinExistence type="inferred from homology"/>
<feature type="region of interest" description="Disordered" evidence="7">
    <location>
        <begin position="1"/>
        <end position="54"/>
    </location>
</feature>
<feature type="domain" description="CCZ1/INTU second Longin" evidence="9">
    <location>
        <begin position="513"/>
        <end position="633"/>
    </location>
</feature>
<feature type="compositionally biased region" description="Polar residues" evidence="7">
    <location>
        <begin position="126"/>
        <end position="136"/>
    </location>
</feature>
<dbReference type="Proteomes" id="UP000036403">
    <property type="component" value="Unassembled WGS sequence"/>
</dbReference>
<evidence type="ECO:0000259" key="8">
    <source>
        <dbReference type="Pfam" id="PF19031"/>
    </source>
</evidence>
<dbReference type="GO" id="GO:0005737">
    <property type="term" value="C:cytoplasm"/>
    <property type="evidence" value="ECO:0007669"/>
    <property type="project" value="UniProtKB-SubCell"/>
</dbReference>
<organism evidence="11 12">
    <name type="scientific">Lasius niger</name>
    <name type="common">Black garden ant</name>
    <dbReference type="NCBI Taxonomy" id="67767"/>
    <lineage>
        <taxon>Eukaryota</taxon>
        <taxon>Metazoa</taxon>
        <taxon>Ecdysozoa</taxon>
        <taxon>Arthropoda</taxon>
        <taxon>Hexapoda</taxon>
        <taxon>Insecta</taxon>
        <taxon>Pterygota</taxon>
        <taxon>Neoptera</taxon>
        <taxon>Endopterygota</taxon>
        <taxon>Hymenoptera</taxon>
        <taxon>Apocrita</taxon>
        <taxon>Aculeata</taxon>
        <taxon>Formicoidea</taxon>
        <taxon>Formicidae</taxon>
        <taxon>Formicinae</taxon>
        <taxon>Lasius</taxon>
        <taxon>Lasius</taxon>
    </lineage>
</organism>
<gene>
    <name evidence="11" type="ORF">RF55_7218</name>
</gene>
<dbReference type="SUPFAM" id="SSF50156">
    <property type="entry name" value="PDZ domain-like"/>
    <property type="match status" value="1"/>
</dbReference>
<feature type="compositionally biased region" description="Basic and acidic residues" evidence="7">
    <location>
        <begin position="79"/>
        <end position="90"/>
    </location>
</feature>
<feature type="compositionally biased region" description="Low complexity" evidence="7">
    <location>
        <begin position="36"/>
        <end position="54"/>
    </location>
</feature>
<feature type="region of interest" description="Disordered" evidence="7">
    <location>
        <begin position="79"/>
        <end position="99"/>
    </location>
</feature>
<dbReference type="GO" id="GO:0016192">
    <property type="term" value="P:vesicle-mediated transport"/>
    <property type="evidence" value="ECO:0007669"/>
    <property type="project" value="InterPro"/>
</dbReference>
<evidence type="ECO:0000256" key="4">
    <source>
        <dbReference type="ARBA" id="ARBA00022473"/>
    </source>
</evidence>
<dbReference type="PANTHER" id="PTHR21082:SF4">
    <property type="entry name" value="PROTEIN INTURNED"/>
    <property type="match status" value="1"/>
</dbReference>
<keyword evidence="5" id="KW-0963">Cytoplasm</keyword>
<dbReference type="InterPro" id="IPR039151">
    <property type="entry name" value="INTU"/>
</dbReference>
<dbReference type="InterPro" id="IPR043987">
    <property type="entry name" value="CCZ1/INTU/HSP4_longin_1"/>
</dbReference>
<evidence type="ECO:0000259" key="9">
    <source>
        <dbReference type="Pfam" id="PF19032"/>
    </source>
</evidence>
<feature type="compositionally biased region" description="Basic residues" evidence="7">
    <location>
        <begin position="116"/>
        <end position="125"/>
    </location>
</feature>
<dbReference type="PANTHER" id="PTHR21082">
    <property type="entry name" value="PROTEIN INTURNED"/>
    <property type="match status" value="1"/>
</dbReference>
<dbReference type="PaxDb" id="67767-A0A0J7KR91"/>
<comment type="similarity">
    <text evidence="2">Belongs to the inturned family.</text>
</comment>
<dbReference type="InterPro" id="IPR043988">
    <property type="entry name" value="CCZ1/INTU_longin_2"/>
</dbReference>
<evidence type="ECO:0000256" key="7">
    <source>
        <dbReference type="SAM" id="MobiDB-lite"/>
    </source>
</evidence>
<protein>
    <recommendedName>
        <fullName evidence="3">Protein inturned</fullName>
    </recommendedName>
</protein>
<dbReference type="OrthoDB" id="10263272at2759"/>
<dbReference type="GO" id="GO:0001736">
    <property type="term" value="P:establishment of planar polarity"/>
    <property type="evidence" value="ECO:0007669"/>
    <property type="project" value="InterPro"/>
</dbReference>
<feature type="domain" description="CCZ1/INTU/HPS4 third Longin" evidence="10">
    <location>
        <begin position="813"/>
        <end position="932"/>
    </location>
</feature>
<dbReference type="Pfam" id="PF19032">
    <property type="entry name" value="Intu_longin_2"/>
    <property type="match status" value="1"/>
</dbReference>
<dbReference type="GO" id="GO:0060271">
    <property type="term" value="P:cilium assembly"/>
    <property type="evidence" value="ECO:0007669"/>
    <property type="project" value="InterPro"/>
</dbReference>
<dbReference type="EMBL" id="LBMM01004153">
    <property type="protein sequence ID" value="KMQ92754.1"/>
    <property type="molecule type" value="Genomic_DNA"/>
</dbReference>
<keyword evidence="12" id="KW-1185">Reference proteome</keyword>
<comment type="caution">
    <text evidence="11">The sequence shown here is derived from an EMBL/GenBank/DDBJ whole genome shotgun (WGS) entry which is preliminary data.</text>
</comment>
<comment type="subcellular location">
    <subcellularLocation>
        <location evidence="1">Cytoplasm</location>
    </subcellularLocation>
</comment>
<dbReference type="STRING" id="67767.A0A0J7KR91"/>
<dbReference type="GO" id="GO:0005929">
    <property type="term" value="C:cilium"/>
    <property type="evidence" value="ECO:0007669"/>
    <property type="project" value="TreeGrafter"/>
</dbReference>
<evidence type="ECO:0000256" key="2">
    <source>
        <dbReference type="ARBA" id="ARBA00010034"/>
    </source>
</evidence>
<accession>A0A0J7KR91</accession>
<sequence length="934" mass="105586">MSEIENKNVPLKSKCKHPDQSYSTDTCNEDDHDWWASDSGSSTGSYYSDTDSSAVEWESEIGANGEVFYIESVEESLFESDRTTSDDKNDSSQPELTRRRSTRAGKLFRLIRRKESKRWSTRNKRINSSAATSNAVAQEKGDGSGNKEVTFRDFQAGEIRKVSLWIDPERRHKLGRRATLCEAYFGITPKAFSDQVRVMVAGFIPDGEAMKSKNIKIGDWLRRVNSNDVTFQNLDQILSEITTPSNVILELQRVAGVDVTAKLSRINEPKQSILAQYLVNRENTNSLMESLLDYPLGVIYLKTTDLSEVGQELQGVLYTFPRSETKNVNSSLCTARGAFITLNHLLPSIVSLQPVSTTIRIGEKETHVVYTSRDDELLLITLPDECCTSQEAIKITEDIVRTLEFTYQSLTKCFTSAENHSSLDHFFALFIHRLTNIKDSCKDTDARKSLSKSENSTENMENYKFRSAFSVASFIQLPRDAQIQIDAALSEMEAMDYRDWNEDPMDCQRLYTILGSCIYHKCHLLGSHLPHEDLIDVHSFLRHNGLLNLVNQEQVKCLVLWKQIYPSSCNRGNIDGSNSDQFLIPNGKWFLLVVGYGHDLLAVLLESGGCTAKYNDAIGPDVFYVEEAQETLKHIQKIGVTILASKWITSNARPEVIPYEEHTTTKASSSITENLLGLIKSSDAQIVSPKQNVNPTINKRSQELPSILKKRSPEESPMISGSVYSLHTSEDSLSQGTGGVSEMSDEAMPILGRRATREKINSVSRYSDDSDSDIDIYKNDSHVLTMDISNIRENLLNQVEYLIPKKLTAGDKNYLYHYVHLDTVEGILLSSMPIQSTSKDNRILVNFNKCVQVIHRLLHNTVRFKKMLSQDIEKTAINRSLIAVKEHGVLFEWENVTFWVIGRLYMSPHPKELYVCHQDSAPQNLIEIAFQLHS</sequence>
<keyword evidence="4" id="KW-0217">Developmental protein</keyword>
<feature type="domain" description="CCZ1/INTU/HSP4 first Longin" evidence="8">
    <location>
        <begin position="296"/>
        <end position="408"/>
    </location>
</feature>
<evidence type="ECO:0000256" key="6">
    <source>
        <dbReference type="ARBA" id="ARBA00022794"/>
    </source>
</evidence>
<evidence type="ECO:0000313" key="12">
    <source>
        <dbReference type="Proteomes" id="UP000036403"/>
    </source>
</evidence>
<dbReference type="AlphaFoldDB" id="A0A0J7KR91"/>
<dbReference type="Pfam" id="PF19031">
    <property type="entry name" value="Intu_longin_1"/>
    <property type="match status" value="1"/>
</dbReference>
<evidence type="ECO:0000256" key="3">
    <source>
        <dbReference type="ARBA" id="ARBA00015639"/>
    </source>
</evidence>
<evidence type="ECO:0000313" key="11">
    <source>
        <dbReference type="EMBL" id="KMQ92754.1"/>
    </source>
</evidence>
<feature type="region of interest" description="Disordered" evidence="7">
    <location>
        <begin position="116"/>
        <end position="148"/>
    </location>
</feature>
<name>A0A0J7KR91_LASNI</name>